<keyword evidence="2" id="KW-1185">Reference proteome</keyword>
<sequence length="639" mass="73601">MTNFNNIHLFQVKLASVVQEIVQKLFPTRLSMRPEVVEGAMAGETVVPINPFLIPHVADKILSYLPPTKGLDLLTTRLVCRQWADSASKILRKKRCVLLSRYSTKVDKWAQLLELSKTSEFLPVANFTLKHDACTDANSVMLRDLFLNFAPVLESFAMWLDVQSNLKCDENSFFISDKTVANLKFPKLKRLTVDDQRSIFWSTRAMKCPFEDTGIKLIAWLIKSAPNLEQLVIQICRELDDNDVFELAEPIQTEIVKLFRDPDNKRMFLNLKVLQLDVFLNDDLLTCMGDLFYANRIPRLTSLQLFIKGSRFTSGPFNRLMSTLRHRLEELSLLSFTEKSTVAIQLPRMKELKTLEVSGIDRFHPNVTFHPVLHLPKLQKLIIHAWCIEKKSEWMTLITSNKPSLTVTELRLTDEVATFSNFIQISKSFPNLTKLDVKLGLRHTRVLEIIFDSLKLLACLRVENSWSWKITDRGRETHCGGNIDHILTGLPIEICNSIHQGRYHNLYGMQVAMQILPSLKEKLNKIKETKGRSGLTDLKYLRRLELIDLPHIATISDISGYFAFMEMQSLEYLDVNWSMMSFSCLNLLATKYPSNMEHQLTLMKKWISANKTKNKRQNYVDDVTDRNWVNTIPGTCNIA</sequence>
<dbReference type="AlphaFoldDB" id="A0A226DAW9"/>
<gene>
    <name evidence="1" type="ORF">Fcan01_23578</name>
</gene>
<accession>A0A226DAW9</accession>
<reference evidence="1 2" key="1">
    <citation type="submission" date="2015-12" db="EMBL/GenBank/DDBJ databases">
        <title>The genome of Folsomia candida.</title>
        <authorList>
            <person name="Faddeeva A."/>
            <person name="Derks M.F."/>
            <person name="Anvar Y."/>
            <person name="Smit S."/>
            <person name="Van Straalen N."/>
            <person name="Roelofs D."/>
        </authorList>
    </citation>
    <scope>NUCLEOTIDE SEQUENCE [LARGE SCALE GENOMIC DNA]</scope>
    <source>
        <strain evidence="1 2">VU population</strain>
        <tissue evidence="1">Whole body</tissue>
    </source>
</reference>
<dbReference type="SUPFAM" id="SSF81383">
    <property type="entry name" value="F-box domain"/>
    <property type="match status" value="1"/>
</dbReference>
<comment type="caution">
    <text evidence="1">The sequence shown here is derived from an EMBL/GenBank/DDBJ whole genome shotgun (WGS) entry which is preliminary data.</text>
</comment>
<evidence type="ECO:0000313" key="1">
    <source>
        <dbReference type="EMBL" id="OXA41761.1"/>
    </source>
</evidence>
<dbReference type="Gene3D" id="3.80.10.10">
    <property type="entry name" value="Ribonuclease Inhibitor"/>
    <property type="match status" value="1"/>
</dbReference>
<dbReference type="Proteomes" id="UP000198287">
    <property type="component" value="Unassembled WGS sequence"/>
</dbReference>
<dbReference type="SUPFAM" id="SSF52047">
    <property type="entry name" value="RNI-like"/>
    <property type="match status" value="1"/>
</dbReference>
<protein>
    <recommendedName>
        <fullName evidence="3">F-box domain-containing protein</fullName>
    </recommendedName>
</protein>
<evidence type="ECO:0008006" key="3">
    <source>
        <dbReference type="Google" id="ProtNLM"/>
    </source>
</evidence>
<dbReference type="GO" id="GO:0031146">
    <property type="term" value="P:SCF-dependent proteasomal ubiquitin-dependent protein catabolic process"/>
    <property type="evidence" value="ECO:0007669"/>
    <property type="project" value="TreeGrafter"/>
</dbReference>
<name>A0A226DAW9_FOLCA</name>
<dbReference type="InterPro" id="IPR036047">
    <property type="entry name" value="F-box-like_dom_sf"/>
</dbReference>
<dbReference type="EMBL" id="LNIX01000028">
    <property type="protein sequence ID" value="OXA41761.1"/>
    <property type="molecule type" value="Genomic_DNA"/>
</dbReference>
<dbReference type="InterPro" id="IPR032675">
    <property type="entry name" value="LRR_dom_sf"/>
</dbReference>
<dbReference type="PANTHER" id="PTHR13318">
    <property type="entry name" value="PARTNER OF PAIRED, ISOFORM B-RELATED"/>
    <property type="match status" value="1"/>
</dbReference>
<evidence type="ECO:0000313" key="2">
    <source>
        <dbReference type="Proteomes" id="UP000198287"/>
    </source>
</evidence>
<proteinExistence type="predicted"/>
<dbReference type="GO" id="GO:0019005">
    <property type="term" value="C:SCF ubiquitin ligase complex"/>
    <property type="evidence" value="ECO:0007669"/>
    <property type="project" value="TreeGrafter"/>
</dbReference>
<dbReference type="OMA" id="MHINDPL"/>
<organism evidence="1 2">
    <name type="scientific">Folsomia candida</name>
    <name type="common">Springtail</name>
    <dbReference type="NCBI Taxonomy" id="158441"/>
    <lineage>
        <taxon>Eukaryota</taxon>
        <taxon>Metazoa</taxon>
        <taxon>Ecdysozoa</taxon>
        <taxon>Arthropoda</taxon>
        <taxon>Hexapoda</taxon>
        <taxon>Collembola</taxon>
        <taxon>Entomobryomorpha</taxon>
        <taxon>Isotomoidea</taxon>
        <taxon>Isotomidae</taxon>
        <taxon>Proisotominae</taxon>
        <taxon>Folsomia</taxon>
    </lineage>
</organism>
<dbReference type="PANTHER" id="PTHR13318:SF95">
    <property type="entry name" value="F-BOX PROTEIN YLR352W"/>
    <property type="match status" value="1"/>
</dbReference>